<dbReference type="AlphaFoldDB" id="A0A852X6D9"/>
<sequence>MRSLACLCAGALAIAGCSGDGQSTGDPTTTSASPTSHTSSETTNRDPVDSPEVARRLAQAVGDGDVTTIAELAGEPVPQAQATRLREVGAECEDVLDSLTLVGSGVSNEAGRAAFRMTCGESDYRVGTTLDASETRGESWEVLLEWLPGGSGATEVTNAGLPADLRDLPPLP</sequence>
<comment type="caution">
    <text evidence="2">The sequence shown here is derived from an EMBL/GenBank/DDBJ whole genome shotgun (WGS) entry which is preliminary data.</text>
</comment>
<dbReference type="PROSITE" id="PS51257">
    <property type="entry name" value="PROKAR_LIPOPROTEIN"/>
    <property type="match status" value="1"/>
</dbReference>
<evidence type="ECO:0000256" key="1">
    <source>
        <dbReference type="SAM" id="MobiDB-lite"/>
    </source>
</evidence>
<keyword evidence="3" id="KW-1185">Reference proteome</keyword>
<dbReference type="RefSeq" id="WP_179463658.1">
    <property type="nucleotide sequence ID" value="NZ_JACBZX010000001.1"/>
</dbReference>
<dbReference type="EMBL" id="JACBZX010000001">
    <property type="protein sequence ID" value="NYG38469.1"/>
    <property type="molecule type" value="Genomic_DNA"/>
</dbReference>
<feature type="region of interest" description="Disordered" evidence="1">
    <location>
        <begin position="19"/>
        <end position="51"/>
    </location>
</feature>
<name>A0A852X6D9_9MICO</name>
<feature type="compositionally biased region" description="Low complexity" evidence="1">
    <location>
        <begin position="19"/>
        <end position="42"/>
    </location>
</feature>
<dbReference type="Proteomes" id="UP000592181">
    <property type="component" value="Unassembled WGS sequence"/>
</dbReference>
<evidence type="ECO:0000313" key="2">
    <source>
        <dbReference type="EMBL" id="NYG38469.1"/>
    </source>
</evidence>
<organism evidence="2 3">
    <name type="scientific">Janibacter alkaliphilus</name>
    <dbReference type="NCBI Taxonomy" id="1069963"/>
    <lineage>
        <taxon>Bacteria</taxon>
        <taxon>Bacillati</taxon>
        <taxon>Actinomycetota</taxon>
        <taxon>Actinomycetes</taxon>
        <taxon>Micrococcales</taxon>
        <taxon>Intrasporangiaceae</taxon>
        <taxon>Janibacter</taxon>
    </lineage>
</organism>
<evidence type="ECO:0000313" key="3">
    <source>
        <dbReference type="Proteomes" id="UP000592181"/>
    </source>
</evidence>
<reference evidence="2 3" key="1">
    <citation type="submission" date="2020-07" db="EMBL/GenBank/DDBJ databases">
        <title>Sequencing the genomes of 1000 actinobacteria strains.</title>
        <authorList>
            <person name="Klenk H.-P."/>
        </authorList>
    </citation>
    <scope>NUCLEOTIDE SEQUENCE [LARGE SCALE GENOMIC DNA]</scope>
    <source>
        <strain evidence="2 3">DSM 24723</strain>
    </source>
</reference>
<protein>
    <submittedName>
        <fullName evidence="2">Uncharacterized protein</fullName>
    </submittedName>
</protein>
<accession>A0A852X6D9</accession>
<gene>
    <name evidence="2" type="ORF">BJY28_002938</name>
</gene>
<proteinExistence type="predicted"/>